<keyword evidence="6" id="KW-0067">ATP-binding</keyword>
<dbReference type="CDD" id="cd00009">
    <property type="entry name" value="AAA"/>
    <property type="match status" value="1"/>
</dbReference>
<evidence type="ECO:0000313" key="8">
    <source>
        <dbReference type="EMBL" id="OBX79508.1"/>
    </source>
</evidence>
<keyword evidence="5" id="KW-0547">Nucleotide-binding</keyword>
<gene>
    <name evidence="8" type="ORF">A9308_00280</name>
</gene>
<dbReference type="GO" id="GO:0000731">
    <property type="term" value="P:DNA synthesis involved in DNA repair"/>
    <property type="evidence" value="ECO:0007669"/>
    <property type="project" value="TreeGrafter"/>
</dbReference>
<dbReference type="Gene3D" id="1.20.272.10">
    <property type="match status" value="1"/>
</dbReference>
<dbReference type="Gene3D" id="3.40.50.300">
    <property type="entry name" value="P-loop containing nucleotide triphosphate hydrolases"/>
    <property type="match status" value="1"/>
</dbReference>
<dbReference type="Proteomes" id="UP000092508">
    <property type="component" value="Unassembled WGS sequence"/>
</dbReference>
<dbReference type="InterPro" id="IPR027417">
    <property type="entry name" value="P-loop_NTPase"/>
</dbReference>
<accession>A0A1B8QD28</accession>
<dbReference type="EMBL" id="LZMZ01000012">
    <property type="protein sequence ID" value="OBX79508.1"/>
    <property type="molecule type" value="Genomic_DNA"/>
</dbReference>
<keyword evidence="4" id="KW-0235">DNA replication</keyword>
<evidence type="ECO:0000256" key="1">
    <source>
        <dbReference type="ARBA" id="ARBA00002393"/>
    </source>
</evidence>
<evidence type="ECO:0000259" key="7">
    <source>
        <dbReference type="SMART" id="SM00382"/>
    </source>
</evidence>
<dbReference type="AlphaFoldDB" id="A0A1B8QD28"/>
<evidence type="ECO:0000256" key="6">
    <source>
        <dbReference type="ARBA" id="ARBA00022840"/>
    </source>
</evidence>
<dbReference type="FunFam" id="3.40.50.300:FF:000137">
    <property type="entry name" value="Replication-associated recombination protein A"/>
    <property type="match status" value="1"/>
</dbReference>
<dbReference type="CDD" id="cd18139">
    <property type="entry name" value="HLD_clamp_RarA"/>
    <property type="match status" value="1"/>
</dbReference>
<dbReference type="FunFam" id="1.20.272.10:FF:000001">
    <property type="entry name" value="Putative AAA family ATPase"/>
    <property type="match status" value="1"/>
</dbReference>
<comment type="function">
    <text evidence="1">DNA-dependent ATPase that plays important roles in cellular responses to stalled DNA replication processes.</text>
</comment>
<dbReference type="InterPro" id="IPR051314">
    <property type="entry name" value="AAA_ATPase_RarA/MGS1/WRNIP1"/>
</dbReference>
<sequence>MNPQIPLAQRMRPQQLADIIGQRHLLGNDAPIARIVAQGYLPSMILFGEAGIGKTTLAMLLADAVGREFRPLSAIRAGVKELRAALEVDNAGGGLFAAPPVVFVDEIHRFNKAQQDALLGAVEAGDITLIGATTENPSFSVNNALLSRCQVYRLQPLSDAEIDAILQRAITQDDVLSQQNIALRQSDAIKTLARGDARKALNLLELAIQAQTSADPNALIVVDDAAVSRVAGAALVRYDRDGDQHYDIVSAMIKSIRGSDPDAALYWMARMLAAGEDPAFVARRLVIAASEDIGLANPNALLLADTALRSVQSIGMPEARIILGQVVVYLATSAKSNSSYRAINQAMALAERDQSPVPLHLRNGVTGLMKAQGYGAAYVYPHDYPNHYYPQQYLPDDLVGTQFYTFADNAKEQQSYAFMQWLKQSAQPDS</sequence>
<evidence type="ECO:0000256" key="4">
    <source>
        <dbReference type="ARBA" id="ARBA00022705"/>
    </source>
</evidence>
<dbReference type="InterPro" id="IPR003959">
    <property type="entry name" value="ATPase_AAA_core"/>
</dbReference>
<comment type="caution">
    <text evidence="8">The sequence shown here is derived from an EMBL/GenBank/DDBJ whole genome shotgun (WGS) entry which is preliminary data.</text>
</comment>
<dbReference type="GO" id="GO:0005524">
    <property type="term" value="F:ATP binding"/>
    <property type="evidence" value="ECO:0007669"/>
    <property type="project" value="UniProtKB-KW"/>
</dbReference>
<dbReference type="SMART" id="SM00382">
    <property type="entry name" value="AAA"/>
    <property type="match status" value="1"/>
</dbReference>
<reference evidence="8 9" key="1">
    <citation type="submission" date="2016-06" db="EMBL/GenBank/DDBJ databases">
        <title>Draft genome of Moraxella atlantae CCUG 66109.</title>
        <authorList>
            <person name="Salva-Serra F."/>
            <person name="Engstrom-Jakobsson H."/>
            <person name="Thorell K."/>
            <person name="Gonzales-Siles L."/>
            <person name="Karlsson R."/>
            <person name="Boulund F."/>
            <person name="Engstrand L."/>
            <person name="Kristiansson E."/>
            <person name="Moore E."/>
        </authorList>
    </citation>
    <scope>NUCLEOTIDE SEQUENCE [LARGE SCALE GENOMIC DNA]</scope>
    <source>
        <strain evidence="8 9">CCUG 66109</strain>
    </source>
</reference>
<dbReference type="PANTHER" id="PTHR13779">
    <property type="entry name" value="WERNER HELICASE-INTERACTING PROTEIN 1 FAMILY MEMBER"/>
    <property type="match status" value="1"/>
</dbReference>
<dbReference type="InterPro" id="IPR008921">
    <property type="entry name" value="DNA_pol3_clamp-load_cplx_C"/>
</dbReference>
<dbReference type="Pfam" id="PF12002">
    <property type="entry name" value="MgsA_C"/>
    <property type="match status" value="1"/>
</dbReference>
<dbReference type="GO" id="GO:0008047">
    <property type="term" value="F:enzyme activator activity"/>
    <property type="evidence" value="ECO:0007669"/>
    <property type="project" value="TreeGrafter"/>
</dbReference>
<dbReference type="RefSeq" id="WP_067236037.1">
    <property type="nucleotide sequence ID" value="NZ_LZMZ01000012.1"/>
</dbReference>
<dbReference type="GO" id="GO:0017116">
    <property type="term" value="F:single-stranded DNA helicase activity"/>
    <property type="evidence" value="ECO:0007669"/>
    <property type="project" value="TreeGrafter"/>
</dbReference>
<dbReference type="InterPro" id="IPR003593">
    <property type="entry name" value="AAA+_ATPase"/>
</dbReference>
<dbReference type="SUPFAM" id="SSF48019">
    <property type="entry name" value="post-AAA+ oligomerization domain-like"/>
    <property type="match status" value="1"/>
</dbReference>
<organism evidence="8 9">
    <name type="scientific">Faucicola atlantae</name>
    <dbReference type="NCBI Taxonomy" id="34059"/>
    <lineage>
        <taxon>Bacteria</taxon>
        <taxon>Pseudomonadati</taxon>
        <taxon>Pseudomonadota</taxon>
        <taxon>Gammaproteobacteria</taxon>
        <taxon>Moraxellales</taxon>
        <taxon>Moraxellaceae</taxon>
        <taxon>Faucicola</taxon>
    </lineage>
</organism>
<evidence type="ECO:0000256" key="5">
    <source>
        <dbReference type="ARBA" id="ARBA00022741"/>
    </source>
</evidence>
<evidence type="ECO:0000256" key="3">
    <source>
        <dbReference type="ARBA" id="ARBA00020776"/>
    </source>
</evidence>
<dbReference type="Gene3D" id="1.10.3710.10">
    <property type="entry name" value="DNA polymerase III clamp loader subunits, C-terminal domain"/>
    <property type="match status" value="1"/>
</dbReference>
<dbReference type="STRING" id="34059.A9308_00280"/>
<dbReference type="Gene3D" id="1.10.8.60">
    <property type="match status" value="1"/>
</dbReference>
<dbReference type="Pfam" id="PF16193">
    <property type="entry name" value="AAA_assoc_2"/>
    <property type="match status" value="1"/>
</dbReference>
<evidence type="ECO:0000313" key="9">
    <source>
        <dbReference type="Proteomes" id="UP000092508"/>
    </source>
</evidence>
<dbReference type="OrthoDB" id="9778364at2"/>
<proteinExistence type="inferred from homology"/>
<feature type="domain" description="AAA+ ATPase" evidence="7">
    <location>
        <begin position="40"/>
        <end position="157"/>
    </location>
</feature>
<dbReference type="SUPFAM" id="SSF52540">
    <property type="entry name" value="P-loop containing nucleoside triphosphate hydrolases"/>
    <property type="match status" value="1"/>
</dbReference>
<dbReference type="Pfam" id="PF00004">
    <property type="entry name" value="AAA"/>
    <property type="match status" value="1"/>
</dbReference>
<name>A0A1B8QD28_9GAMM</name>
<dbReference type="InterPro" id="IPR021886">
    <property type="entry name" value="MgsA_C"/>
</dbReference>
<dbReference type="InterPro" id="IPR032423">
    <property type="entry name" value="AAA_assoc_2"/>
</dbReference>
<dbReference type="GO" id="GO:0016887">
    <property type="term" value="F:ATP hydrolysis activity"/>
    <property type="evidence" value="ECO:0007669"/>
    <property type="project" value="InterPro"/>
</dbReference>
<dbReference type="GO" id="GO:0006261">
    <property type="term" value="P:DNA-templated DNA replication"/>
    <property type="evidence" value="ECO:0007669"/>
    <property type="project" value="TreeGrafter"/>
</dbReference>
<dbReference type="PANTHER" id="PTHR13779:SF7">
    <property type="entry name" value="ATPASE WRNIP1"/>
    <property type="match status" value="1"/>
</dbReference>
<dbReference type="GO" id="GO:0003677">
    <property type="term" value="F:DNA binding"/>
    <property type="evidence" value="ECO:0007669"/>
    <property type="project" value="InterPro"/>
</dbReference>
<protein>
    <recommendedName>
        <fullName evidence="3">Replication-associated recombination protein A</fullName>
    </recommendedName>
</protein>
<comment type="similarity">
    <text evidence="2">Belongs to the AAA ATPase family. RarA/MGS1/WRNIP1 subfamily.</text>
</comment>
<evidence type="ECO:0000256" key="2">
    <source>
        <dbReference type="ARBA" id="ARBA00008959"/>
    </source>
</evidence>